<dbReference type="Gene3D" id="3.20.20.80">
    <property type="entry name" value="Glycosidases"/>
    <property type="match status" value="1"/>
</dbReference>
<dbReference type="PROSITE" id="PS51318">
    <property type="entry name" value="TAT"/>
    <property type="match status" value="1"/>
</dbReference>
<evidence type="ECO:0000256" key="1">
    <source>
        <dbReference type="ARBA" id="ARBA00001412"/>
    </source>
</evidence>
<keyword evidence="5" id="KW-0378">Hydrolase</keyword>
<keyword evidence="7" id="KW-0326">Glycosidase</keyword>
<keyword evidence="4 8" id="KW-0732">Signal</keyword>
<dbReference type="Pfam" id="PF00703">
    <property type="entry name" value="Glyco_hydro_2"/>
    <property type="match status" value="1"/>
</dbReference>
<dbReference type="SUPFAM" id="SSF49785">
    <property type="entry name" value="Galactose-binding domain-like"/>
    <property type="match status" value="1"/>
</dbReference>
<dbReference type="InterPro" id="IPR018905">
    <property type="entry name" value="A-galactase_NEW3"/>
</dbReference>
<dbReference type="Pfam" id="PF10633">
    <property type="entry name" value="NPCBM_assoc"/>
    <property type="match status" value="1"/>
</dbReference>
<evidence type="ECO:0000256" key="5">
    <source>
        <dbReference type="ARBA" id="ARBA00022801"/>
    </source>
</evidence>
<evidence type="ECO:0000256" key="2">
    <source>
        <dbReference type="ARBA" id="ARBA00007401"/>
    </source>
</evidence>
<dbReference type="Gene3D" id="2.60.120.260">
    <property type="entry name" value="Galactose-binding domain-like"/>
    <property type="match status" value="1"/>
</dbReference>
<dbReference type="SUPFAM" id="SSF51445">
    <property type="entry name" value="(Trans)glycosidases"/>
    <property type="match status" value="1"/>
</dbReference>
<dbReference type="InterPro" id="IPR006104">
    <property type="entry name" value="Glyco_hydro_2_N"/>
</dbReference>
<dbReference type="PANTHER" id="PTHR46323:SF2">
    <property type="entry name" value="BETA-GALACTOSIDASE"/>
    <property type="match status" value="1"/>
</dbReference>
<dbReference type="Gene3D" id="2.60.40.10">
    <property type="entry name" value="Immunoglobulins"/>
    <property type="match status" value="1"/>
</dbReference>
<accession>A0ABN2DRI2</accession>
<dbReference type="Proteomes" id="UP001500190">
    <property type="component" value="Unassembled WGS sequence"/>
</dbReference>
<dbReference type="SUPFAM" id="SSF49899">
    <property type="entry name" value="Concanavalin A-like lectins/glucanases"/>
    <property type="match status" value="1"/>
</dbReference>
<dbReference type="Pfam" id="PF02836">
    <property type="entry name" value="Glyco_hydro_2_C"/>
    <property type="match status" value="1"/>
</dbReference>
<evidence type="ECO:0000256" key="7">
    <source>
        <dbReference type="ARBA" id="ARBA00023295"/>
    </source>
</evidence>
<sequence length="1259" mass="135601">MVSRRTVLKLGGLSVVASPLVRPGTAAAAGPAGTAAITSEIAYLSGTGKDDPVDWRFMVSSGHNSGTWSTIPVPSNWELQGFGSFEYGQLVKDHPEEVAARGVYEHAFTVPAAWRGRRIFLVFEGSMTDTTVAINDVPVGPTHQGGFVQFRYDVTERLVFGRPNLLQVTVDNESANASINGAERRGDFWIFGGIYRPVYLLAQPAEYVKRVAIDAPADGRFSVEVFTGATARAGGVRVQLRTTEGKPVGPAVTAALGSGGSTTLTTTVQDPALWTAETPNLYEAEVTLTAGSTDLHQIIERFGFRTIEVRPGQGLFVNGTRVMLKGINRHAEWPESGRTTSAKLDRDDILLMKAMNINAVRLSHYPQDQDFYDCADELGLYLLDELTGWGSPYDTPSAKRLVKELVVRDVNHPSVIFWDNGNEGAWNTAVDGDFALYDPQRRTVLHPSSTPFNGVRTTHYPSYQNAVDYLTGEPDSNYLPTEFLHAIYDGGGGAALADYWDLMTSRPNSGGGFIWALLDAGIVRADQGGRINVAGDRGPDGVVGPFREREGSFAAIREIWSPIRATLSPAGTGGFGIELRNEYDFTDLADCGFAWSLIGFHRPDEDQDGHTVVAAGTVKATAGPGRSTTSVLRPPAPAVARADALTLTATDPSGREVASWVWPLTDAAGHRDRIVKTGPGTATACESAGTITMTAAGTEITVSKDTGQLVGVRKDGRTLSLANGPVAAVGTATLTGITHHRDGSAYVVRADYTGGLSSVTWRLRGDGWLALEYAYGVSGDRAYSGVSFDYPEDQVGSLKWLGKGPYRVWKNRLQGPTTGVWSKTYNDTVTGADGWQYPEFKGYHAGTYWAVLGSREGDITMVTEQDDLFLRLFTPSFGPNPGRATAVFPGGNISFLDEIAPVGNKNHVPADTGPSGRPNSGDRQYRRTIWFSFAPKATRLAIDALDEIQLGQPVAIVTRFTNDAAAVDDVTLTLAVPRGWTAQPRTPDHFGVVGTGQTVRTTWTVTPPPKTYGRFTVKAEAGYLDPATRTRRAVWSEATDAVVASGPKPPELMAWYKFDGDTNDSSGYRSLPATVSGSVSWVGGRVGQAAQLDGNSHLRLPEGVLANAREATVACWVKLDAAPRWLRIFDFGFDRTTYLFVAQGDNLRPPELTDSMLMFAITMNGSGAEQRLHAPALPTGVWKHVAVTLSGKAGGRLYIDGVQVDANPAMDLVPMYLGDTTRNYVGRSQFQGDPYLPGAVDDLRIYGRALTPGEVGDML</sequence>
<reference evidence="10 11" key="1">
    <citation type="journal article" date="2019" name="Int. J. Syst. Evol. Microbiol.">
        <title>The Global Catalogue of Microorganisms (GCM) 10K type strain sequencing project: providing services to taxonomists for standard genome sequencing and annotation.</title>
        <authorList>
            <consortium name="The Broad Institute Genomics Platform"/>
            <consortium name="The Broad Institute Genome Sequencing Center for Infectious Disease"/>
            <person name="Wu L."/>
            <person name="Ma J."/>
        </authorList>
    </citation>
    <scope>NUCLEOTIDE SEQUENCE [LARGE SCALE GENOMIC DNA]</scope>
    <source>
        <strain evidence="10 11">JCM 14304</strain>
    </source>
</reference>
<evidence type="ECO:0000259" key="9">
    <source>
        <dbReference type="SMART" id="SM00560"/>
    </source>
</evidence>
<dbReference type="Gene3D" id="2.70.98.10">
    <property type="match status" value="1"/>
</dbReference>
<organism evidence="10 11">
    <name type="scientific">Kribbella karoonensis</name>
    <dbReference type="NCBI Taxonomy" id="324851"/>
    <lineage>
        <taxon>Bacteria</taxon>
        <taxon>Bacillati</taxon>
        <taxon>Actinomycetota</taxon>
        <taxon>Actinomycetes</taxon>
        <taxon>Propionibacteriales</taxon>
        <taxon>Kribbellaceae</taxon>
        <taxon>Kribbella</taxon>
    </lineage>
</organism>
<dbReference type="InterPro" id="IPR006311">
    <property type="entry name" value="TAT_signal"/>
</dbReference>
<dbReference type="RefSeq" id="WP_344191846.1">
    <property type="nucleotide sequence ID" value="NZ_BAAAND010000006.1"/>
</dbReference>
<proteinExistence type="inferred from homology"/>
<dbReference type="InterPro" id="IPR014718">
    <property type="entry name" value="GH-type_carb-bd"/>
</dbReference>
<feature type="chain" id="PRO_5045232571" description="beta-galactosidase" evidence="8">
    <location>
        <begin position="29"/>
        <end position="1259"/>
    </location>
</feature>
<feature type="signal peptide" evidence="8">
    <location>
        <begin position="1"/>
        <end position="28"/>
    </location>
</feature>
<feature type="domain" description="LamG-like jellyroll fold" evidence="9">
    <location>
        <begin position="1109"/>
        <end position="1253"/>
    </location>
</feature>
<dbReference type="InterPro" id="IPR006558">
    <property type="entry name" value="LamG-like"/>
</dbReference>
<dbReference type="InterPro" id="IPR017853">
    <property type="entry name" value="GH"/>
</dbReference>
<protein>
    <recommendedName>
        <fullName evidence="3">beta-galactosidase</fullName>
        <ecNumber evidence="3">3.2.1.23</ecNumber>
    </recommendedName>
</protein>
<dbReference type="InterPro" id="IPR013320">
    <property type="entry name" value="ConA-like_dom_sf"/>
</dbReference>
<dbReference type="SUPFAM" id="SSF74650">
    <property type="entry name" value="Galactose mutarotase-like"/>
    <property type="match status" value="1"/>
</dbReference>
<evidence type="ECO:0000313" key="10">
    <source>
        <dbReference type="EMBL" id="GAA1584467.1"/>
    </source>
</evidence>
<dbReference type="InterPro" id="IPR008979">
    <property type="entry name" value="Galactose-bd-like_sf"/>
</dbReference>
<dbReference type="SUPFAM" id="SSF49303">
    <property type="entry name" value="beta-Galactosidase/glucuronidase domain"/>
    <property type="match status" value="2"/>
</dbReference>
<dbReference type="Pfam" id="PF02837">
    <property type="entry name" value="Glyco_hydro_2_N"/>
    <property type="match status" value="1"/>
</dbReference>
<dbReference type="InterPro" id="IPR050347">
    <property type="entry name" value="Bact_Beta-galactosidase"/>
</dbReference>
<evidence type="ECO:0000256" key="6">
    <source>
        <dbReference type="ARBA" id="ARBA00023157"/>
    </source>
</evidence>
<comment type="similarity">
    <text evidence="2">Belongs to the glycosyl hydrolase 2 family.</text>
</comment>
<evidence type="ECO:0000313" key="11">
    <source>
        <dbReference type="Proteomes" id="UP001500190"/>
    </source>
</evidence>
<keyword evidence="6" id="KW-1015">Disulfide bond</keyword>
<dbReference type="Pfam" id="PF13385">
    <property type="entry name" value="Laminin_G_3"/>
    <property type="match status" value="1"/>
</dbReference>
<dbReference type="InterPro" id="IPR011013">
    <property type="entry name" value="Gal_mutarotase_sf_dom"/>
</dbReference>
<dbReference type="InterPro" id="IPR036156">
    <property type="entry name" value="Beta-gal/glucu_dom_sf"/>
</dbReference>
<dbReference type="EMBL" id="BAAAND010000006">
    <property type="protein sequence ID" value="GAA1584467.1"/>
    <property type="molecule type" value="Genomic_DNA"/>
</dbReference>
<dbReference type="InterPro" id="IPR006102">
    <property type="entry name" value="Ig-like_GH2"/>
</dbReference>
<comment type="catalytic activity">
    <reaction evidence="1">
        <text>Hydrolysis of terminal non-reducing beta-D-galactose residues in beta-D-galactosides.</text>
        <dbReference type="EC" id="3.2.1.23"/>
    </reaction>
</comment>
<keyword evidence="11" id="KW-1185">Reference proteome</keyword>
<dbReference type="InterPro" id="IPR006101">
    <property type="entry name" value="Glyco_hydro_2"/>
</dbReference>
<dbReference type="InterPro" id="IPR013783">
    <property type="entry name" value="Ig-like_fold"/>
</dbReference>
<name>A0ABN2DRI2_9ACTN</name>
<dbReference type="PRINTS" id="PR00132">
    <property type="entry name" value="GLHYDRLASE2"/>
</dbReference>
<dbReference type="Gene3D" id="2.60.120.200">
    <property type="match status" value="1"/>
</dbReference>
<dbReference type="SMART" id="SM00560">
    <property type="entry name" value="LamGL"/>
    <property type="match status" value="1"/>
</dbReference>
<gene>
    <name evidence="10" type="ORF">GCM10009742_32360</name>
</gene>
<evidence type="ECO:0000256" key="3">
    <source>
        <dbReference type="ARBA" id="ARBA00012756"/>
    </source>
</evidence>
<evidence type="ECO:0000256" key="8">
    <source>
        <dbReference type="SAM" id="SignalP"/>
    </source>
</evidence>
<dbReference type="PANTHER" id="PTHR46323">
    <property type="entry name" value="BETA-GALACTOSIDASE"/>
    <property type="match status" value="1"/>
</dbReference>
<dbReference type="EC" id="3.2.1.23" evidence="3"/>
<dbReference type="InterPro" id="IPR006103">
    <property type="entry name" value="Glyco_hydro_2_cat"/>
</dbReference>
<comment type="caution">
    <text evidence="10">The sequence shown here is derived from an EMBL/GenBank/DDBJ whole genome shotgun (WGS) entry which is preliminary data.</text>
</comment>
<evidence type="ECO:0000256" key="4">
    <source>
        <dbReference type="ARBA" id="ARBA00022729"/>
    </source>
</evidence>